<accession>A0ABU8LMC2</accession>
<dbReference type="SUPFAM" id="SSF46894">
    <property type="entry name" value="C-terminal effector domain of the bipartite response regulators"/>
    <property type="match status" value="1"/>
</dbReference>
<keyword evidence="2" id="KW-0238">DNA-binding</keyword>
<name>A0ABU8LMC2_9MICO</name>
<dbReference type="EMBL" id="JBBDGN010000012">
    <property type="protein sequence ID" value="MEJ1092473.1"/>
    <property type="molecule type" value="Genomic_DNA"/>
</dbReference>
<keyword evidence="1" id="KW-0805">Transcription regulation</keyword>
<evidence type="ECO:0000256" key="2">
    <source>
        <dbReference type="ARBA" id="ARBA00023125"/>
    </source>
</evidence>
<dbReference type="InterPro" id="IPR016032">
    <property type="entry name" value="Sig_transdc_resp-reg_C-effctor"/>
</dbReference>
<dbReference type="RefSeq" id="WP_337321056.1">
    <property type="nucleotide sequence ID" value="NZ_JBBDGN010000012.1"/>
</dbReference>
<comment type="caution">
    <text evidence="5">The sequence shown here is derived from an EMBL/GenBank/DDBJ whole genome shotgun (WGS) entry which is preliminary data.</text>
</comment>
<dbReference type="InterPro" id="IPR036388">
    <property type="entry name" value="WH-like_DNA-bd_sf"/>
</dbReference>
<reference evidence="5 6" key="1">
    <citation type="submission" date="2024-02" db="EMBL/GenBank/DDBJ databases">
        <authorList>
            <person name="Saticioglu I.B."/>
        </authorList>
    </citation>
    <scope>NUCLEOTIDE SEQUENCE [LARGE SCALE GENOMIC DNA]</scope>
    <source>
        <strain evidence="5 6">Mu-43</strain>
    </source>
</reference>
<dbReference type="PANTHER" id="PTHR44688:SF16">
    <property type="entry name" value="DNA-BINDING TRANSCRIPTIONAL ACTIVATOR DEVR_DOSR"/>
    <property type="match status" value="1"/>
</dbReference>
<dbReference type="CDD" id="cd06170">
    <property type="entry name" value="LuxR_C_like"/>
    <property type="match status" value="1"/>
</dbReference>
<evidence type="ECO:0000256" key="3">
    <source>
        <dbReference type="ARBA" id="ARBA00023163"/>
    </source>
</evidence>
<dbReference type="SMART" id="SM00421">
    <property type="entry name" value="HTH_LUXR"/>
    <property type="match status" value="1"/>
</dbReference>
<dbReference type="PRINTS" id="PR00038">
    <property type="entry name" value="HTHLUXR"/>
</dbReference>
<dbReference type="PANTHER" id="PTHR44688">
    <property type="entry name" value="DNA-BINDING TRANSCRIPTIONAL ACTIVATOR DEVR_DOSR"/>
    <property type="match status" value="1"/>
</dbReference>
<keyword evidence="3" id="KW-0804">Transcription</keyword>
<feature type="domain" description="HTH luxR-type" evidence="4">
    <location>
        <begin position="293"/>
        <end position="358"/>
    </location>
</feature>
<evidence type="ECO:0000313" key="6">
    <source>
        <dbReference type="Proteomes" id="UP001366085"/>
    </source>
</evidence>
<dbReference type="InterPro" id="IPR000792">
    <property type="entry name" value="Tscrpt_reg_LuxR_C"/>
</dbReference>
<gene>
    <name evidence="5" type="ORF">WDU93_12340</name>
</gene>
<evidence type="ECO:0000313" key="5">
    <source>
        <dbReference type="EMBL" id="MEJ1092473.1"/>
    </source>
</evidence>
<proteinExistence type="predicted"/>
<keyword evidence="6" id="KW-1185">Reference proteome</keyword>
<protein>
    <submittedName>
        <fullName evidence="5">Helix-turn-helix transcriptional regulator</fullName>
    </submittedName>
</protein>
<dbReference type="PROSITE" id="PS50043">
    <property type="entry name" value="HTH_LUXR_2"/>
    <property type="match status" value="1"/>
</dbReference>
<organism evidence="5 6">
    <name type="scientific">Microbacterium istanbulense</name>
    <dbReference type="NCBI Taxonomy" id="3122049"/>
    <lineage>
        <taxon>Bacteria</taxon>
        <taxon>Bacillati</taxon>
        <taxon>Actinomycetota</taxon>
        <taxon>Actinomycetes</taxon>
        <taxon>Micrococcales</taxon>
        <taxon>Microbacteriaceae</taxon>
        <taxon>Microbacterium</taxon>
    </lineage>
</organism>
<dbReference type="Proteomes" id="UP001366085">
    <property type="component" value="Unassembled WGS sequence"/>
</dbReference>
<dbReference type="Gene3D" id="1.10.10.10">
    <property type="entry name" value="Winged helix-like DNA-binding domain superfamily/Winged helix DNA-binding domain"/>
    <property type="match status" value="1"/>
</dbReference>
<dbReference type="Pfam" id="PF00196">
    <property type="entry name" value="GerE"/>
    <property type="match status" value="1"/>
</dbReference>
<evidence type="ECO:0000256" key="1">
    <source>
        <dbReference type="ARBA" id="ARBA00023015"/>
    </source>
</evidence>
<evidence type="ECO:0000259" key="4">
    <source>
        <dbReference type="PROSITE" id="PS50043"/>
    </source>
</evidence>
<sequence length="363" mass="38529">MGVTSGWAVHEARRQIVGHASDGLGWRDFAAALLEIYTALIPVDAIVISSIDPHSGLMTNLTRTGIDDAHDDLFIHIELTQPDPITLTTLARTHDGVGILADHLTGDPRRNARVRDLLPHYDLAHEMRGVVRVRGQMWATVALYRGQGRRGFTADEAATLAALEEAVSFGVHSTLLCPPDNPGSLTTAGPAVLLVDESGRIVQATAAGTARLTDLGWDGRGHLPTPIYWPMTAARQAAAGHAVPTFAHTRLPSGAWVVVRAAALPTPDGGPRIVVSIEPASGEVVPDAAGHPATGRVLILTDRQHDVLALVARGHTNARIAFELGIAEGTVRKHMETILQTLGAGNRAEAAALWTSTARTRRG</sequence>